<dbReference type="KEGG" id="dmm:dnm_079150"/>
<protein>
    <submittedName>
        <fullName evidence="1">Uncharacterized protein</fullName>
    </submittedName>
</protein>
<organism evidence="1 2">
    <name type="scientific">Desulfonema magnum</name>
    <dbReference type="NCBI Taxonomy" id="45655"/>
    <lineage>
        <taxon>Bacteria</taxon>
        <taxon>Pseudomonadati</taxon>
        <taxon>Thermodesulfobacteriota</taxon>
        <taxon>Desulfobacteria</taxon>
        <taxon>Desulfobacterales</taxon>
        <taxon>Desulfococcaceae</taxon>
        <taxon>Desulfonema</taxon>
    </lineage>
</organism>
<dbReference type="EMBL" id="CP061800">
    <property type="protein sequence ID" value="QTA91841.1"/>
    <property type="molecule type" value="Genomic_DNA"/>
</dbReference>
<name>A0A975GS98_9BACT</name>
<dbReference type="AlphaFoldDB" id="A0A975GS98"/>
<sequence>MTNQMKKIWCNLNRMRIRSAKILFSHSGSEKNAGKFMDRQRRWWVSLRYTHPAFS</sequence>
<reference evidence="1" key="1">
    <citation type="journal article" date="2021" name="Microb. Physiol.">
        <title>Proteogenomic Insights into the Physiology of Marine, Sulfate-Reducing, Filamentous Desulfonema limicola and Desulfonema magnum.</title>
        <authorList>
            <person name="Schnaars V."/>
            <person name="Wohlbrand L."/>
            <person name="Scheve S."/>
            <person name="Hinrichs C."/>
            <person name="Reinhardt R."/>
            <person name="Rabus R."/>
        </authorList>
    </citation>
    <scope>NUCLEOTIDE SEQUENCE</scope>
    <source>
        <strain evidence="1">4be13</strain>
    </source>
</reference>
<keyword evidence="2" id="KW-1185">Reference proteome</keyword>
<evidence type="ECO:0000313" key="1">
    <source>
        <dbReference type="EMBL" id="QTA91841.1"/>
    </source>
</evidence>
<proteinExistence type="predicted"/>
<accession>A0A975GS98</accession>
<gene>
    <name evidence="1" type="ORF">dnm_079150</name>
</gene>
<dbReference type="Proteomes" id="UP000663722">
    <property type="component" value="Chromosome"/>
</dbReference>
<evidence type="ECO:0000313" key="2">
    <source>
        <dbReference type="Proteomes" id="UP000663722"/>
    </source>
</evidence>